<feature type="compositionally biased region" description="Low complexity" evidence="4">
    <location>
        <begin position="69"/>
        <end position="85"/>
    </location>
</feature>
<gene>
    <name evidence="6" type="ORF">RND81_01G115200</name>
</gene>
<dbReference type="PROSITE" id="PS51017">
    <property type="entry name" value="CCT"/>
    <property type="match status" value="1"/>
</dbReference>
<name>A0AAW1NI27_SAPOF</name>
<evidence type="ECO:0000256" key="2">
    <source>
        <dbReference type="ARBA" id="ARBA00023242"/>
    </source>
</evidence>
<dbReference type="GO" id="GO:0005634">
    <property type="term" value="C:nucleus"/>
    <property type="evidence" value="ECO:0007669"/>
    <property type="project" value="UniProtKB-SubCell"/>
</dbReference>
<dbReference type="InterPro" id="IPR010402">
    <property type="entry name" value="CCT_domain"/>
</dbReference>
<organism evidence="6 7">
    <name type="scientific">Saponaria officinalis</name>
    <name type="common">Common soapwort</name>
    <name type="synonym">Lychnis saponaria</name>
    <dbReference type="NCBI Taxonomy" id="3572"/>
    <lineage>
        <taxon>Eukaryota</taxon>
        <taxon>Viridiplantae</taxon>
        <taxon>Streptophyta</taxon>
        <taxon>Embryophyta</taxon>
        <taxon>Tracheophyta</taxon>
        <taxon>Spermatophyta</taxon>
        <taxon>Magnoliopsida</taxon>
        <taxon>eudicotyledons</taxon>
        <taxon>Gunneridae</taxon>
        <taxon>Pentapetalae</taxon>
        <taxon>Caryophyllales</taxon>
        <taxon>Caryophyllaceae</taxon>
        <taxon>Caryophylleae</taxon>
        <taxon>Saponaria</taxon>
    </lineage>
</organism>
<evidence type="ECO:0000256" key="1">
    <source>
        <dbReference type="ARBA" id="ARBA00004123"/>
    </source>
</evidence>
<dbReference type="Proteomes" id="UP001443914">
    <property type="component" value="Unassembled WGS sequence"/>
</dbReference>
<evidence type="ECO:0000256" key="3">
    <source>
        <dbReference type="PROSITE-ProRule" id="PRU00357"/>
    </source>
</evidence>
<evidence type="ECO:0000313" key="6">
    <source>
        <dbReference type="EMBL" id="KAK9756695.1"/>
    </source>
</evidence>
<dbReference type="Pfam" id="PF06203">
    <property type="entry name" value="CCT"/>
    <property type="match status" value="1"/>
</dbReference>
<dbReference type="PANTHER" id="PTHR31319:SF114">
    <property type="entry name" value="OS12G0262400 PROTEIN"/>
    <property type="match status" value="1"/>
</dbReference>
<dbReference type="GO" id="GO:0009909">
    <property type="term" value="P:regulation of flower development"/>
    <property type="evidence" value="ECO:0007669"/>
    <property type="project" value="InterPro"/>
</dbReference>
<reference evidence="6" key="1">
    <citation type="submission" date="2024-03" db="EMBL/GenBank/DDBJ databases">
        <title>WGS assembly of Saponaria officinalis var. Norfolk2.</title>
        <authorList>
            <person name="Jenkins J."/>
            <person name="Shu S."/>
            <person name="Grimwood J."/>
            <person name="Barry K."/>
            <person name="Goodstein D."/>
            <person name="Schmutz J."/>
            <person name="Leebens-Mack J."/>
            <person name="Osbourn A."/>
        </authorList>
    </citation>
    <scope>NUCLEOTIDE SEQUENCE [LARGE SCALE GENOMIC DNA]</scope>
    <source>
        <strain evidence="6">JIC</strain>
    </source>
</reference>
<evidence type="ECO:0000256" key="4">
    <source>
        <dbReference type="SAM" id="MobiDB-lite"/>
    </source>
</evidence>
<evidence type="ECO:0000313" key="7">
    <source>
        <dbReference type="Proteomes" id="UP001443914"/>
    </source>
</evidence>
<keyword evidence="2 3" id="KW-0539">Nucleus</keyword>
<dbReference type="AlphaFoldDB" id="A0AAW1NI27"/>
<dbReference type="InterPro" id="IPR045281">
    <property type="entry name" value="CONSTANS-like"/>
</dbReference>
<feature type="domain" description="CCT" evidence="5">
    <location>
        <begin position="165"/>
        <end position="207"/>
    </location>
</feature>
<dbReference type="GO" id="GO:0003700">
    <property type="term" value="F:DNA-binding transcription factor activity"/>
    <property type="evidence" value="ECO:0007669"/>
    <property type="project" value="TreeGrafter"/>
</dbReference>
<sequence>MYNRNCDVYDQTSRFYGQFDVSNLPPLFAQSLTCEFDSVHETAMLENTNGSTSTGSGCTGSSYLGSPSSPISCTSSHPPHSTRTSFQRSLSSHSLQTNGLHQPFSNPLTGQDVGYLKRVSSTSDMDQRVNTLRHHYHHEGSPLANETASIIEGMTKPCRYTPEEKKERIERYRSKRSQRNFNKKIQYTCRKTLADSRPRVRGRFTRNDELEKSDYSQNVQWAQLAGDEDEEDWISLLESISSTIVP</sequence>
<protein>
    <recommendedName>
        <fullName evidence="5">CCT domain-containing protein</fullName>
    </recommendedName>
</protein>
<accession>A0AAW1NI27</accession>
<proteinExistence type="predicted"/>
<feature type="region of interest" description="Disordered" evidence="4">
    <location>
        <begin position="69"/>
        <end position="111"/>
    </location>
</feature>
<comment type="subcellular location">
    <subcellularLocation>
        <location evidence="1 3">Nucleus</location>
    </subcellularLocation>
</comment>
<keyword evidence="7" id="KW-1185">Reference proteome</keyword>
<evidence type="ECO:0000259" key="5">
    <source>
        <dbReference type="PROSITE" id="PS51017"/>
    </source>
</evidence>
<dbReference type="EMBL" id="JBDFQZ010000001">
    <property type="protein sequence ID" value="KAK9756695.1"/>
    <property type="molecule type" value="Genomic_DNA"/>
</dbReference>
<dbReference type="PANTHER" id="PTHR31319">
    <property type="entry name" value="ZINC FINGER PROTEIN CONSTANS-LIKE 4"/>
    <property type="match status" value="1"/>
</dbReference>
<comment type="caution">
    <text evidence="6">The sequence shown here is derived from an EMBL/GenBank/DDBJ whole genome shotgun (WGS) entry which is preliminary data.</text>
</comment>
<feature type="compositionally biased region" description="Polar residues" evidence="4">
    <location>
        <begin position="86"/>
        <end position="109"/>
    </location>
</feature>